<comment type="pathway">
    <text evidence="1 10">Nucleoside biosynthesis; alpha-ribazole biosynthesis; alpha-ribazole from 5,6-dimethylbenzimidazole: step 1/2.</text>
</comment>
<keyword evidence="7 10" id="KW-0808">Transferase</keyword>
<dbReference type="InterPro" id="IPR003200">
    <property type="entry name" value="Nict_dMeBzImd_PRibTrfase"/>
</dbReference>
<dbReference type="GO" id="GO:0008939">
    <property type="term" value="F:nicotinate-nucleotide-dimethylbenzimidazole phosphoribosyltransferase activity"/>
    <property type="evidence" value="ECO:0007669"/>
    <property type="project" value="UniProtKB-UniRule"/>
</dbReference>
<feature type="active site" description="Proton acceptor" evidence="10">
    <location>
        <position position="321"/>
    </location>
</feature>
<gene>
    <name evidence="10" type="primary">cobT</name>
    <name evidence="11" type="ORF">SAMN05421881_10327</name>
</gene>
<dbReference type="PANTHER" id="PTHR43463">
    <property type="entry name" value="NICOTINATE-NUCLEOTIDE--DIMETHYLBENZIMIDAZOLE PHOSPHORIBOSYLTRANSFERASE"/>
    <property type="match status" value="1"/>
</dbReference>
<evidence type="ECO:0000256" key="3">
    <source>
        <dbReference type="ARBA" id="ARBA00011991"/>
    </source>
</evidence>
<dbReference type="EMBL" id="FNOY01000032">
    <property type="protein sequence ID" value="SDY37478.1"/>
    <property type="molecule type" value="Genomic_DNA"/>
</dbReference>
<evidence type="ECO:0000256" key="10">
    <source>
        <dbReference type="HAMAP-Rule" id="MF_00230"/>
    </source>
</evidence>
<protein>
    <recommendedName>
        <fullName evidence="4 10">Nicotinate-nucleotide--dimethylbenzimidazole phosphoribosyltransferase</fullName>
        <shortName evidence="10">NN:DBI PRT</shortName>
        <ecNumber evidence="3 10">2.4.2.21</ecNumber>
    </recommendedName>
    <alternativeName>
        <fullName evidence="8 10">N(1)-alpha-phosphoribosyltransferase</fullName>
    </alternativeName>
</protein>
<dbReference type="NCBIfam" id="NF000996">
    <property type="entry name" value="PRK00105.1"/>
    <property type="match status" value="1"/>
</dbReference>
<evidence type="ECO:0000256" key="5">
    <source>
        <dbReference type="ARBA" id="ARBA00022573"/>
    </source>
</evidence>
<dbReference type="UniPathway" id="UPA00061">
    <property type="reaction ID" value="UER00516"/>
</dbReference>
<dbReference type="InterPro" id="IPR036087">
    <property type="entry name" value="Nict_dMeBzImd_PRibTrfase_sf"/>
</dbReference>
<dbReference type="GO" id="GO:0009236">
    <property type="term" value="P:cobalamin biosynthetic process"/>
    <property type="evidence" value="ECO:0007669"/>
    <property type="project" value="UniProtKB-UniRule"/>
</dbReference>
<name>A0A1H3JDJ3_9PROT</name>
<dbReference type="FunFam" id="3.40.50.10210:FF:000001">
    <property type="entry name" value="Nicotinate-nucleotide--dimethylbenzimidazole phosphoribosyltransferase"/>
    <property type="match status" value="1"/>
</dbReference>
<sequence>MSIDSIVDWLQHPPASVSDQFRQSALQHQAQLTKPPGALGRLEEIAVQLAAMQHTLHPNVDHVQIAIFAADHGVAAENISAFPQSVTCEMIKNFAAGGAAINVLAHALGAQLEIINLGTVHPTGRLNDVRHYHLGPGTANFLHAAAMSGHQLAAALNAGRICAEQAQVNKKQLLIVGEMGIGNTTSAAALASLLLNMPPAQLAGAGTGLDSTGIAHKVQVIEQALALHTPHIHTPLEALRRVGGFEIAALTGAYVRAAQLGLPVLVDGFISTVAALTAERICIGSKRWQLYAHQSPENGHAHILQALDARPLIDLGMRLGEASGAAVALNLLRLACALHNQMATFSAAQVSTKQR</sequence>
<organism evidence="11 12">
    <name type="scientific">Nitrosomonas halophila</name>
    <dbReference type="NCBI Taxonomy" id="44576"/>
    <lineage>
        <taxon>Bacteria</taxon>
        <taxon>Pseudomonadati</taxon>
        <taxon>Pseudomonadota</taxon>
        <taxon>Betaproteobacteria</taxon>
        <taxon>Nitrosomonadales</taxon>
        <taxon>Nitrosomonadaceae</taxon>
        <taxon>Nitrosomonas</taxon>
    </lineage>
</organism>
<dbReference type="InterPro" id="IPR023195">
    <property type="entry name" value="Nict_dMeBzImd_PRibTrfase_N"/>
</dbReference>
<dbReference type="EC" id="2.4.2.21" evidence="3 10"/>
<dbReference type="NCBIfam" id="TIGR03160">
    <property type="entry name" value="cobT_DBIPRT"/>
    <property type="match status" value="1"/>
</dbReference>
<dbReference type="SUPFAM" id="SSF52733">
    <property type="entry name" value="Nicotinate mononucleotide:5,6-dimethylbenzimidazole phosphoribosyltransferase (CobT)"/>
    <property type="match status" value="1"/>
</dbReference>
<evidence type="ECO:0000256" key="4">
    <source>
        <dbReference type="ARBA" id="ARBA00015486"/>
    </source>
</evidence>
<evidence type="ECO:0000313" key="11">
    <source>
        <dbReference type="EMBL" id="SDY37478.1"/>
    </source>
</evidence>
<dbReference type="STRING" id="44576.SAMN05421881_10327"/>
<dbReference type="AlphaFoldDB" id="A0A1H3JDJ3"/>
<dbReference type="PANTHER" id="PTHR43463:SF1">
    <property type="entry name" value="NICOTINATE-NUCLEOTIDE--DIMETHYLBENZIMIDAZOLE PHOSPHORIBOSYLTRANSFERASE"/>
    <property type="match status" value="1"/>
</dbReference>
<evidence type="ECO:0000256" key="8">
    <source>
        <dbReference type="ARBA" id="ARBA00030686"/>
    </source>
</evidence>
<accession>A0A1H3JDJ3</accession>
<evidence type="ECO:0000256" key="7">
    <source>
        <dbReference type="ARBA" id="ARBA00022679"/>
    </source>
</evidence>
<dbReference type="InterPro" id="IPR017846">
    <property type="entry name" value="Nict_dMeBzImd_PRibTrfase_bact"/>
</dbReference>
<keyword evidence="5 10" id="KW-0169">Cobalamin biosynthesis</keyword>
<dbReference type="Pfam" id="PF02277">
    <property type="entry name" value="DBI_PRT"/>
    <property type="match status" value="1"/>
</dbReference>
<proteinExistence type="inferred from homology"/>
<dbReference type="CDD" id="cd02439">
    <property type="entry name" value="DMB-PRT_CobT"/>
    <property type="match status" value="1"/>
</dbReference>
<dbReference type="HAMAP" id="MF_00230">
    <property type="entry name" value="CobT"/>
    <property type="match status" value="1"/>
</dbReference>
<dbReference type="Gene3D" id="1.10.1610.10">
    <property type="match status" value="1"/>
</dbReference>
<evidence type="ECO:0000256" key="9">
    <source>
        <dbReference type="ARBA" id="ARBA00047340"/>
    </source>
</evidence>
<evidence type="ECO:0000256" key="1">
    <source>
        <dbReference type="ARBA" id="ARBA00005049"/>
    </source>
</evidence>
<comment type="similarity">
    <text evidence="2 10">Belongs to the CobT family.</text>
</comment>
<keyword evidence="12" id="KW-1185">Reference proteome</keyword>
<evidence type="ECO:0000256" key="6">
    <source>
        <dbReference type="ARBA" id="ARBA00022676"/>
    </source>
</evidence>
<reference evidence="11 12" key="1">
    <citation type="submission" date="2016-10" db="EMBL/GenBank/DDBJ databases">
        <authorList>
            <person name="de Groot N.N."/>
        </authorList>
    </citation>
    <scope>NUCLEOTIDE SEQUENCE [LARGE SCALE GENOMIC DNA]</scope>
    <source>
        <strain evidence="11 12">Nm1</strain>
    </source>
</reference>
<keyword evidence="6 10" id="KW-0328">Glycosyltransferase</keyword>
<comment type="function">
    <text evidence="10">Catalyzes the synthesis of alpha-ribazole-5'-phosphate from nicotinate mononucleotide (NAMN) and 5,6-dimethylbenzimidazole (DMB).</text>
</comment>
<dbReference type="RefSeq" id="WP_245725148.1">
    <property type="nucleotide sequence ID" value="NZ_FNOY01000032.1"/>
</dbReference>
<dbReference type="Gene3D" id="3.40.50.10210">
    <property type="match status" value="1"/>
</dbReference>
<evidence type="ECO:0000256" key="2">
    <source>
        <dbReference type="ARBA" id="ARBA00007110"/>
    </source>
</evidence>
<dbReference type="Proteomes" id="UP000198640">
    <property type="component" value="Unassembled WGS sequence"/>
</dbReference>
<comment type="catalytic activity">
    <reaction evidence="9 10">
        <text>5,6-dimethylbenzimidazole + nicotinate beta-D-ribonucleotide = alpha-ribazole 5'-phosphate + nicotinate + H(+)</text>
        <dbReference type="Rhea" id="RHEA:11196"/>
        <dbReference type="ChEBI" id="CHEBI:15378"/>
        <dbReference type="ChEBI" id="CHEBI:15890"/>
        <dbReference type="ChEBI" id="CHEBI:32544"/>
        <dbReference type="ChEBI" id="CHEBI:57502"/>
        <dbReference type="ChEBI" id="CHEBI:57918"/>
        <dbReference type="EC" id="2.4.2.21"/>
    </reaction>
</comment>
<evidence type="ECO:0000313" key="12">
    <source>
        <dbReference type="Proteomes" id="UP000198640"/>
    </source>
</evidence>